<organism evidence="1 2">
    <name type="scientific">Batillaria attramentaria</name>
    <dbReference type="NCBI Taxonomy" id="370345"/>
    <lineage>
        <taxon>Eukaryota</taxon>
        <taxon>Metazoa</taxon>
        <taxon>Spiralia</taxon>
        <taxon>Lophotrochozoa</taxon>
        <taxon>Mollusca</taxon>
        <taxon>Gastropoda</taxon>
        <taxon>Caenogastropoda</taxon>
        <taxon>Sorbeoconcha</taxon>
        <taxon>Cerithioidea</taxon>
        <taxon>Batillariidae</taxon>
        <taxon>Batillaria</taxon>
    </lineage>
</organism>
<gene>
    <name evidence="1" type="ORF">BaRGS_00022722</name>
</gene>
<name>A0ABD0KFW6_9CAEN</name>
<keyword evidence="2" id="KW-1185">Reference proteome</keyword>
<accession>A0ABD0KFW6</accession>
<evidence type="ECO:0000313" key="1">
    <source>
        <dbReference type="EMBL" id="KAK7486113.1"/>
    </source>
</evidence>
<dbReference type="AlphaFoldDB" id="A0ABD0KFW6"/>
<reference evidence="1 2" key="1">
    <citation type="journal article" date="2023" name="Sci. Data">
        <title>Genome assembly of the Korean intertidal mud-creeper Batillaria attramentaria.</title>
        <authorList>
            <person name="Patra A.K."/>
            <person name="Ho P.T."/>
            <person name="Jun S."/>
            <person name="Lee S.J."/>
            <person name="Kim Y."/>
            <person name="Won Y.J."/>
        </authorList>
    </citation>
    <scope>NUCLEOTIDE SEQUENCE [LARGE SCALE GENOMIC DNA]</scope>
    <source>
        <strain evidence="1">Wonlab-2016</strain>
    </source>
</reference>
<dbReference type="Proteomes" id="UP001519460">
    <property type="component" value="Unassembled WGS sequence"/>
</dbReference>
<comment type="caution">
    <text evidence="1">The sequence shown here is derived from an EMBL/GenBank/DDBJ whole genome shotgun (WGS) entry which is preliminary data.</text>
</comment>
<proteinExistence type="predicted"/>
<evidence type="ECO:0000313" key="2">
    <source>
        <dbReference type="Proteomes" id="UP001519460"/>
    </source>
</evidence>
<dbReference type="EMBL" id="JACVVK020000184">
    <property type="protein sequence ID" value="KAK7486113.1"/>
    <property type="molecule type" value="Genomic_DNA"/>
</dbReference>
<sequence>MGEVGSSISSIRYTLQRALLSVSRPLIKSRLLPPPGGRIKRRELRGRADGQWYLTLWQHVMNEEMVLARCNVFRQLAAISADN</sequence>
<protein>
    <submittedName>
        <fullName evidence="1">Uncharacterized protein</fullName>
    </submittedName>
</protein>